<accession>A0A942I552</accession>
<protein>
    <submittedName>
        <fullName evidence="2">Uncharacterized protein</fullName>
    </submittedName>
</protein>
<dbReference type="Pfam" id="PF18845">
    <property type="entry name" value="baeRF_family3"/>
    <property type="match status" value="1"/>
</dbReference>
<evidence type="ECO:0000256" key="1">
    <source>
        <dbReference type="SAM" id="MobiDB-lite"/>
    </source>
</evidence>
<feature type="region of interest" description="Disordered" evidence="1">
    <location>
        <begin position="163"/>
        <end position="190"/>
    </location>
</feature>
<keyword evidence="3" id="KW-1185">Reference proteome</keyword>
<dbReference type="InterPro" id="IPR041289">
    <property type="entry name" value="Bact_RF_family3"/>
</dbReference>
<dbReference type="EMBL" id="JAGWCR010000028">
    <property type="protein sequence ID" value="MBS3652504.1"/>
    <property type="molecule type" value="Genomic_DNA"/>
</dbReference>
<comment type="caution">
    <text evidence="2">The sequence shown here is derived from an EMBL/GenBank/DDBJ whole genome shotgun (WGS) entry which is preliminary data.</text>
</comment>
<sequence length="380" mass="42086">MDALERDYTTVLLASHDPPCLSLYQPTHRAHPDKQQDPIRFRNLVKDLELSLGRNGGEHPDILGPFHDLAEDGDFWNHALDGIAAFAAPGLFKVYRLQRPVRELAVVADSFHAKPLLRILQSADRYHVLGLNRQVAILFEGNRYALDEVELEAGFPRTSADVVGVREGEPERTKRAYGPAGPGRTTRHGTDVRQDLVDSETEQFFRAVDDAVLEQYSRPSNMPLLLAALPQHHHLFHTVSRNPYLMPGAIDVHPGALTIDELRERAWQLVLPWYLDRLSGLVDQFGASRAEGRSGSDVAEIAKAAAAGRISTLLIEADRMIPGRFNPETGEIEFAPPNDPGTDDLLDDLGEHALRTGGEVVIVPAERMPTSTGIAAIYRF</sequence>
<dbReference type="Proteomes" id="UP000680348">
    <property type="component" value="Unassembled WGS sequence"/>
</dbReference>
<feature type="compositionally biased region" description="Basic and acidic residues" evidence="1">
    <location>
        <begin position="164"/>
        <end position="174"/>
    </location>
</feature>
<gene>
    <name evidence="2" type="ORF">KEU06_28380</name>
</gene>
<organism evidence="2 3">
    <name type="scientific">Pseudaminobacter soli</name>
    <name type="common">ex Zhang et al. 2022</name>
    <dbReference type="NCBI Taxonomy" id="2831468"/>
    <lineage>
        <taxon>Bacteria</taxon>
        <taxon>Pseudomonadati</taxon>
        <taxon>Pseudomonadota</taxon>
        <taxon>Alphaproteobacteria</taxon>
        <taxon>Hyphomicrobiales</taxon>
        <taxon>Phyllobacteriaceae</taxon>
        <taxon>Pseudaminobacter</taxon>
    </lineage>
</organism>
<proteinExistence type="predicted"/>
<name>A0A942I552_9HYPH</name>
<dbReference type="AlphaFoldDB" id="A0A942I552"/>
<evidence type="ECO:0000313" key="2">
    <source>
        <dbReference type="EMBL" id="MBS3652504.1"/>
    </source>
</evidence>
<reference evidence="2" key="1">
    <citation type="submission" date="2021-04" db="EMBL/GenBank/DDBJ databases">
        <title>Pseudaminobacter soli sp. nov., isolated from paddy soil contaminated by heavy metals.</title>
        <authorList>
            <person name="Zhang K."/>
        </authorList>
    </citation>
    <scope>NUCLEOTIDE SEQUENCE</scope>
    <source>
        <strain evidence="2">19-2017</strain>
    </source>
</reference>
<evidence type="ECO:0000313" key="3">
    <source>
        <dbReference type="Proteomes" id="UP000680348"/>
    </source>
</evidence>
<dbReference type="RefSeq" id="WP_188258056.1">
    <property type="nucleotide sequence ID" value="NZ_JABVCF010000028.1"/>
</dbReference>